<evidence type="ECO:0000313" key="3">
    <source>
        <dbReference type="Proteomes" id="UP000254939"/>
    </source>
</evidence>
<dbReference type="EMBL" id="NAAC01000051">
    <property type="protein sequence ID" value="RDJ01369.1"/>
    <property type="molecule type" value="Genomic_DNA"/>
</dbReference>
<name>A0A370KF80_9HYPH</name>
<reference evidence="2 3" key="1">
    <citation type="submission" date="2017-03" db="EMBL/GenBank/DDBJ databases">
        <title>Genome analysis of Rhizobial strains effectives or ineffectives for nitrogen fixation isolated from bean seeds.</title>
        <authorList>
            <person name="Peralta H."/>
            <person name="Aguilar-Vera A."/>
            <person name="Mora Y."/>
            <person name="Vargas-Lagunas C."/>
            <person name="Girard L."/>
            <person name="Mora J."/>
        </authorList>
    </citation>
    <scope>NUCLEOTIDE SEQUENCE [LARGE SCALE GENOMIC DNA]</scope>
    <source>
        <strain evidence="2 3">CCGM3</strain>
    </source>
</reference>
<evidence type="ECO:0000313" key="2">
    <source>
        <dbReference type="EMBL" id="RDJ01369.1"/>
    </source>
</evidence>
<sequence>MTGALLFSRPIGFASEAYVLVLAQEGAAQLPKVPIDVIAQLSDLSIELTKLRRRMVTEQRRPGSQLAISARGRVGQCNPPGDAAGGKCHPRLWVRERDARG</sequence>
<proteinExistence type="predicted"/>
<dbReference type="Proteomes" id="UP000254939">
    <property type="component" value="Unassembled WGS sequence"/>
</dbReference>
<evidence type="ECO:0000256" key="1">
    <source>
        <dbReference type="SAM" id="MobiDB-lite"/>
    </source>
</evidence>
<dbReference type="AlphaFoldDB" id="A0A370KF80"/>
<comment type="caution">
    <text evidence="2">The sequence shown here is derived from an EMBL/GenBank/DDBJ whole genome shotgun (WGS) entry which is preliminary data.</text>
</comment>
<organism evidence="2 3">
    <name type="scientific">Rhizobium grahamii</name>
    <dbReference type="NCBI Taxonomy" id="1120045"/>
    <lineage>
        <taxon>Bacteria</taxon>
        <taxon>Pseudomonadati</taxon>
        <taxon>Pseudomonadota</taxon>
        <taxon>Alphaproteobacteria</taxon>
        <taxon>Hyphomicrobiales</taxon>
        <taxon>Rhizobiaceae</taxon>
        <taxon>Rhizobium/Agrobacterium group</taxon>
        <taxon>Rhizobium</taxon>
    </lineage>
</organism>
<protein>
    <submittedName>
        <fullName evidence="2">Uncharacterized protein</fullName>
    </submittedName>
</protein>
<gene>
    <name evidence="2" type="ORF">B5K06_33525</name>
</gene>
<feature type="region of interest" description="Disordered" evidence="1">
    <location>
        <begin position="60"/>
        <end position="90"/>
    </location>
</feature>
<accession>A0A370KF80</accession>